<evidence type="ECO:0000313" key="6">
    <source>
        <dbReference type="Proteomes" id="UP000247892"/>
    </source>
</evidence>
<feature type="region of interest" description="Disordered" evidence="3">
    <location>
        <begin position="1"/>
        <end position="126"/>
    </location>
</feature>
<organism evidence="5 6">
    <name type="scientific">Prauserella flavalba</name>
    <dbReference type="NCBI Taxonomy" id="1477506"/>
    <lineage>
        <taxon>Bacteria</taxon>
        <taxon>Bacillati</taxon>
        <taxon>Actinomycetota</taxon>
        <taxon>Actinomycetes</taxon>
        <taxon>Pseudonocardiales</taxon>
        <taxon>Pseudonocardiaceae</taxon>
        <taxon>Prauserella</taxon>
    </lineage>
</organism>
<keyword evidence="4" id="KW-0812">Transmembrane</keyword>
<feature type="compositionally biased region" description="Low complexity" evidence="3">
    <location>
        <begin position="53"/>
        <end position="67"/>
    </location>
</feature>
<evidence type="ECO:0000256" key="2">
    <source>
        <dbReference type="ARBA" id="ARBA00023136"/>
    </source>
</evidence>
<dbReference type="SUPFAM" id="SSF54427">
    <property type="entry name" value="NTF2-like"/>
    <property type="match status" value="1"/>
</dbReference>
<accession>A0A318LT76</accession>
<dbReference type="GO" id="GO:0016020">
    <property type="term" value="C:membrane"/>
    <property type="evidence" value="ECO:0007669"/>
    <property type="project" value="UniProtKB-SubCell"/>
</dbReference>
<comment type="subcellular location">
    <subcellularLocation>
        <location evidence="1">Membrane</location>
    </subcellularLocation>
</comment>
<feature type="region of interest" description="Disordered" evidence="3">
    <location>
        <begin position="290"/>
        <end position="318"/>
    </location>
</feature>
<evidence type="ECO:0000313" key="5">
    <source>
        <dbReference type="EMBL" id="PXY37934.1"/>
    </source>
</evidence>
<keyword evidence="6" id="KW-1185">Reference proteome</keyword>
<dbReference type="PANTHER" id="PTHR37042:SF4">
    <property type="entry name" value="OUTER MEMBRANE PROTEIN RV1973"/>
    <property type="match status" value="1"/>
</dbReference>
<feature type="transmembrane region" description="Helical" evidence="4">
    <location>
        <begin position="133"/>
        <end position="153"/>
    </location>
</feature>
<sequence>MSASRRLPRATGATPPARRPRVAGLRKPAAPSPRPRPEAPESTEPEEPETPEALEPAEAQEATEAVEPPGPEPEALTPPEPAESETETPKRPAPRRKVRDTGAAKPASEEEVAVEVAEPDGEPLPKRGFRNSFALVGVLLVVGLLFAGLAAFFQLKGSDASARTENTALIDVAGTAQVKQEMSSAAERLFSIDYNDIPKNERAADELLVNDEVRQQYEQFMGELKRLAPEQQMVVTVKATRSAVVMLDDDRAKVMVYIDQTATRASDNQTSSGGAALWFTTEKRDGKWKVTDMDTYASGQPTPVPTQPGQQNQPPAEN</sequence>
<gene>
    <name evidence="5" type="ORF">BA062_04855</name>
</gene>
<evidence type="ECO:0000256" key="1">
    <source>
        <dbReference type="ARBA" id="ARBA00004370"/>
    </source>
</evidence>
<proteinExistence type="predicted"/>
<dbReference type="OrthoDB" id="5192320at2"/>
<evidence type="ECO:0000256" key="4">
    <source>
        <dbReference type="SAM" id="Phobius"/>
    </source>
</evidence>
<dbReference type="EMBL" id="MASU01000002">
    <property type="protein sequence ID" value="PXY37934.1"/>
    <property type="molecule type" value="Genomic_DNA"/>
</dbReference>
<feature type="compositionally biased region" description="Acidic residues" evidence="3">
    <location>
        <begin position="41"/>
        <end position="52"/>
    </location>
</feature>
<comment type="caution">
    <text evidence="5">The sequence shown here is derived from an EMBL/GenBank/DDBJ whole genome shotgun (WGS) entry which is preliminary data.</text>
</comment>
<feature type="compositionally biased region" description="Acidic residues" evidence="3">
    <location>
        <begin position="109"/>
        <end position="121"/>
    </location>
</feature>
<reference evidence="5 6" key="1">
    <citation type="submission" date="2016-07" db="EMBL/GenBank/DDBJ databases">
        <title>Draft genome sequence of Prauserella sp. YIM 121212, isolated from alkaline soil.</title>
        <authorList>
            <person name="Ruckert C."/>
            <person name="Albersmeier A."/>
            <person name="Jiang C.-L."/>
            <person name="Jiang Y."/>
            <person name="Kalinowski J."/>
            <person name="Schneider O."/>
            <person name="Winkler A."/>
            <person name="Zotchev S.B."/>
        </authorList>
    </citation>
    <scope>NUCLEOTIDE SEQUENCE [LARGE SCALE GENOMIC DNA]</scope>
    <source>
        <strain evidence="5 6">YIM 121212</strain>
    </source>
</reference>
<keyword evidence="2 4" id="KW-0472">Membrane</keyword>
<dbReference type="RefSeq" id="WP_110334808.1">
    <property type="nucleotide sequence ID" value="NZ_MASU01000002.1"/>
</dbReference>
<name>A0A318LT76_9PSEU</name>
<evidence type="ECO:0000256" key="3">
    <source>
        <dbReference type="SAM" id="MobiDB-lite"/>
    </source>
</evidence>
<evidence type="ECO:0008006" key="7">
    <source>
        <dbReference type="Google" id="ProtNLM"/>
    </source>
</evidence>
<feature type="compositionally biased region" description="Pro residues" evidence="3">
    <location>
        <begin position="68"/>
        <end position="81"/>
    </location>
</feature>
<feature type="compositionally biased region" description="Low complexity" evidence="3">
    <location>
        <begin position="307"/>
        <end position="318"/>
    </location>
</feature>
<dbReference type="PANTHER" id="PTHR37042">
    <property type="entry name" value="OUTER MEMBRANE PROTEIN RV1973"/>
    <property type="match status" value="1"/>
</dbReference>
<protein>
    <recommendedName>
        <fullName evidence="7">Mce-associated membrane protein</fullName>
    </recommendedName>
</protein>
<keyword evidence="4" id="KW-1133">Transmembrane helix</keyword>
<dbReference type="Proteomes" id="UP000247892">
    <property type="component" value="Unassembled WGS sequence"/>
</dbReference>
<dbReference type="AlphaFoldDB" id="A0A318LT76"/>
<dbReference type="InterPro" id="IPR032710">
    <property type="entry name" value="NTF2-like_dom_sf"/>
</dbReference>